<dbReference type="Proteomes" id="UP001160483">
    <property type="component" value="Unassembled WGS sequence"/>
</dbReference>
<organism evidence="1 2">
    <name type="scientific">Peronospora belbahrii</name>
    <dbReference type="NCBI Taxonomy" id="622444"/>
    <lineage>
        <taxon>Eukaryota</taxon>
        <taxon>Sar</taxon>
        <taxon>Stramenopiles</taxon>
        <taxon>Oomycota</taxon>
        <taxon>Peronosporomycetes</taxon>
        <taxon>Peronosporales</taxon>
        <taxon>Peronosporaceae</taxon>
        <taxon>Peronospora</taxon>
    </lineage>
</organism>
<gene>
    <name evidence="1" type="ORF">PBS003_LOCUS4406</name>
</gene>
<protein>
    <submittedName>
        <fullName evidence="1">Uncharacterized protein</fullName>
    </submittedName>
</protein>
<proteinExistence type="predicted"/>
<sequence>MGATAAEQVVTTPDEEAVTANVVKLATQLEWWLEINHSTARVMKYVRDKWINLFGSKTSNEWPSQWIKYIKLYNEQHPVDVINPAETIMKLYNDEALVQYVNQLPESTSNSGTRALVEIDDEVFHEMKLDMPLLNMLLILND</sequence>
<dbReference type="EMBL" id="CAKKTJ010000181">
    <property type="protein sequence ID" value="CAH0477666.1"/>
    <property type="molecule type" value="Genomic_DNA"/>
</dbReference>
<evidence type="ECO:0000313" key="1">
    <source>
        <dbReference type="EMBL" id="CAH0477666.1"/>
    </source>
</evidence>
<comment type="caution">
    <text evidence="1">The sequence shown here is derived from an EMBL/GenBank/DDBJ whole genome shotgun (WGS) entry which is preliminary data.</text>
</comment>
<accession>A0AAU9KTH2</accession>
<reference evidence="1" key="1">
    <citation type="submission" date="2021-11" db="EMBL/GenBank/DDBJ databases">
        <authorList>
            <person name="Islam A."/>
            <person name="Islam S."/>
            <person name="Flora M.S."/>
            <person name="Rahman M."/>
            <person name="Ziaur R.M."/>
            <person name="Epstein J.H."/>
            <person name="Hassan M."/>
            <person name="Klassen M."/>
            <person name="Woodard K."/>
            <person name="Webb A."/>
            <person name="Webby R.J."/>
            <person name="El Zowalaty M.E."/>
        </authorList>
    </citation>
    <scope>NUCLEOTIDE SEQUENCE</scope>
    <source>
        <strain evidence="1">Pbs3</strain>
    </source>
</reference>
<dbReference type="AlphaFoldDB" id="A0AAU9KTH2"/>
<name>A0AAU9KTH2_9STRA</name>
<evidence type="ECO:0000313" key="2">
    <source>
        <dbReference type="Proteomes" id="UP001160483"/>
    </source>
</evidence>